<dbReference type="EMBL" id="JAKWBL010000002">
    <property type="protein sequence ID" value="MCH5598611.1"/>
    <property type="molecule type" value="Genomic_DNA"/>
</dbReference>
<dbReference type="InterPro" id="IPR003718">
    <property type="entry name" value="OsmC/Ohr_fam"/>
</dbReference>
<dbReference type="InterPro" id="IPR036102">
    <property type="entry name" value="OsmC/Ohrsf"/>
</dbReference>
<dbReference type="InterPro" id="IPR015946">
    <property type="entry name" value="KH_dom-like_a/b"/>
</dbReference>
<gene>
    <name evidence="1" type="ORF">MKP09_12175</name>
</gene>
<protein>
    <submittedName>
        <fullName evidence="1">OsmC family protein</fullName>
    </submittedName>
</protein>
<dbReference type="RefSeq" id="WP_240830275.1">
    <property type="nucleotide sequence ID" value="NZ_JAKWBL010000002.1"/>
</dbReference>
<dbReference type="Gene3D" id="3.30.300.20">
    <property type="match status" value="1"/>
</dbReference>
<comment type="caution">
    <text evidence="1">The sequence shown here is derived from an EMBL/GenBank/DDBJ whole genome shotgun (WGS) entry which is preliminary data.</text>
</comment>
<dbReference type="Proteomes" id="UP001202248">
    <property type="component" value="Unassembled WGS sequence"/>
</dbReference>
<keyword evidence="2" id="KW-1185">Reference proteome</keyword>
<dbReference type="SUPFAM" id="SSF82784">
    <property type="entry name" value="OsmC-like"/>
    <property type="match status" value="1"/>
</dbReference>
<evidence type="ECO:0000313" key="2">
    <source>
        <dbReference type="Proteomes" id="UP001202248"/>
    </source>
</evidence>
<sequence length="142" mass="15566">MKNLNMTSDVIYNGELRTTCTHLKSGSNFETDAPVDNNGKGERFSPTDLLATSLATCMITVMGIKARTMNFDLDGVRIEVLKKMAAEPRRVSGIDLKVHIPEKLTSIDAKTITILKNTGNTCPVAKSLHPDIEITTDWGAWS</sequence>
<evidence type="ECO:0000313" key="1">
    <source>
        <dbReference type="EMBL" id="MCH5598611.1"/>
    </source>
</evidence>
<reference evidence="1 2" key="1">
    <citation type="submission" date="2022-02" db="EMBL/GenBank/DDBJ databases">
        <authorList>
            <person name="Min J."/>
        </authorList>
    </citation>
    <scope>NUCLEOTIDE SEQUENCE [LARGE SCALE GENOMIC DNA]</scope>
    <source>
        <strain evidence="1 2">GR10-1</strain>
    </source>
</reference>
<accession>A0ABS9SJW8</accession>
<organism evidence="1 2">
    <name type="scientific">Niabella ginsengisoli</name>
    <dbReference type="NCBI Taxonomy" id="522298"/>
    <lineage>
        <taxon>Bacteria</taxon>
        <taxon>Pseudomonadati</taxon>
        <taxon>Bacteroidota</taxon>
        <taxon>Chitinophagia</taxon>
        <taxon>Chitinophagales</taxon>
        <taxon>Chitinophagaceae</taxon>
        <taxon>Niabella</taxon>
    </lineage>
</organism>
<name>A0ABS9SJW8_9BACT</name>
<dbReference type="PANTHER" id="PTHR39624">
    <property type="entry name" value="PROTEIN INVOLVED IN RIMO-MEDIATED BETA-METHYLTHIOLATION OF RIBOSOMAL PROTEIN S12 YCAO"/>
    <property type="match status" value="1"/>
</dbReference>
<dbReference type="Pfam" id="PF02566">
    <property type="entry name" value="OsmC"/>
    <property type="match status" value="1"/>
</dbReference>
<proteinExistence type="predicted"/>
<dbReference type="PANTHER" id="PTHR39624:SF2">
    <property type="entry name" value="OSMC-LIKE PROTEIN"/>
    <property type="match status" value="1"/>
</dbReference>